<dbReference type="Pfam" id="PF00069">
    <property type="entry name" value="Pkinase"/>
    <property type="match status" value="1"/>
</dbReference>
<dbReference type="PROSITE" id="PS00107">
    <property type="entry name" value="PROTEIN_KINASE_ATP"/>
    <property type="match status" value="1"/>
</dbReference>
<feature type="region of interest" description="Disordered" evidence="8">
    <location>
        <begin position="285"/>
        <end position="306"/>
    </location>
</feature>
<dbReference type="PROSITE" id="PS50011">
    <property type="entry name" value="PROTEIN_KINASE_DOM"/>
    <property type="match status" value="1"/>
</dbReference>
<protein>
    <recommendedName>
        <fullName evidence="9">Protein kinase domain-containing protein</fullName>
    </recommendedName>
</protein>
<dbReference type="GO" id="GO:0005524">
    <property type="term" value="F:ATP binding"/>
    <property type="evidence" value="ECO:0007669"/>
    <property type="project" value="UniProtKB-UniRule"/>
</dbReference>
<keyword evidence="11" id="KW-1185">Reference proteome</keyword>
<keyword evidence="2" id="KW-0808">Transferase</keyword>
<reference evidence="10" key="2">
    <citation type="submission" date="2025-09" db="UniProtKB">
        <authorList>
            <consortium name="Ensembl"/>
        </authorList>
    </citation>
    <scope>IDENTIFICATION</scope>
</reference>
<reference evidence="10" key="1">
    <citation type="submission" date="2025-08" db="UniProtKB">
        <authorList>
            <consortium name="Ensembl"/>
        </authorList>
    </citation>
    <scope>IDENTIFICATION</scope>
</reference>
<evidence type="ECO:0000256" key="4">
    <source>
        <dbReference type="ARBA" id="ARBA00022777"/>
    </source>
</evidence>
<evidence type="ECO:0000259" key="9">
    <source>
        <dbReference type="PROSITE" id="PS50011"/>
    </source>
</evidence>
<evidence type="ECO:0000256" key="8">
    <source>
        <dbReference type="SAM" id="MobiDB-lite"/>
    </source>
</evidence>
<keyword evidence="4" id="KW-0418">Kinase</keyword>
<evidence type="ECO:0000313" key="11">
    <source>
        <dbReference type="Proteomes" id="UP000261340"/>
    </source>
</evidence>
<evidence type="ECO:0000256" key="3">
    <source>
        <dbReference type="ARBA" id="ARBA00022741"/>
    </source>
</evidence>
<dbReference type="PANTHER" id="PTHR24058:SF17">
    <property type="entry name" value="HOMEODOMAIN INTERACTING PROTEIN KINASE, ISOFORM D"/>
    <property type="match status" value="1"/>
</dbReference>
<keyword evidence="3 6" id="KW-0547">Nucleotide-binding</keyword>
<evidence type="ECO:0000256" key="6">
    <source>
        <dbReference type="PROSITE-ProRule" id="PRU10141"/>
    </source>
</evidence>
<feature type="domain" description="Protein kinase" evidence="9">
    <location>
        <begin position="74"/>
        <end position="354"/>
    </location>
</feature>
<dbReference type="InterPro" id="IPR011009">
    <property type="entry name" value="Kinase-like_dom_sf"/>
</dbReference>
<dbReference type="GO" id="GO:0004674">
    <property type="term" value="F:protein serine/threonine kinase activity"/>
    <property type="evidence" value="ECO:0007669"/>
    <property type="project" value="UniProtKB-KW"/>
</dbReference>
<keyword evidence="5 6" id="KW-0067">ATP-binding</keyword>
<dbReference type="InterPro" id="IPR017441">
    <property type="entry name" value="Protein_kinase_ATP_BS"/>
</dbReference>
<keyword evidence="1 7" id="KW-0723">Serine/threonine-protein kinase</keyword>
<dbReference type="InterPro" id="IPR050494">
    <property type="entry name" value="Ser_Thr_dual-spec_kinase"/>
</dbReference>
<feature type="binding site" evidence="6">
    <location>
        <position position="103"/>
    </location>
    <ligand>
        <name>ATP</name>
        <dbReference type="ChEBI" id="CHEBI:30616"/>
    </ligand>
</feature>
<dbReference type="SMART" id="SM00220">
    <property type="entry name" value="S_TKc"/>
    <property type="match status" value="1"/>
</dbReference>
<proteinExistence type="inferred from homology"/>
<dbReference type="Gene3D" id="3.30.200.20">
    <property type="entry name" value="Phosphorylase Kinase, domain 1"/>
    <property type="match status" value="1"/>
</dbReference>
<dbReference type="GO" id="GO:0005634">
    <property type="term" value="C:nucleus"/>
    <property type="evidence" value="ECO:0007669"/>
    <property type="project" value="TreeGrafter"/>
</dbReference>
<accession>A0A3Q0R3M5</accession>
<evidence type="ECO:0000256" key="7">
    <source>
        <dbReference type="RuleBase" id="RU000304"/>
    </source>
</evidence>
<dbReference type="Gene3D" id="1.10.510.10">
    <property type="entry name" value="Transferase(Phosphotransferase) domain 1"/>
    <property type="match status" value="1"/>
</dbReference>
<evidence type="ECO:0000256" key="2">
    <source>
        <dbReference type="ARBA" id="ARBA00022679"/>
    </source>
</evidence>
<dbReference type="GeneTree" id="ENSGT00940000164472"/>
<dbReference type="PROSITE" id="PS00108">
    <property type="entry name" value="PROTEIN_KINASE_ST"/>
    <property type="match status" value="1"/>
</dbReference>
<dbReference type="PANTHER" id="PTHR24058">
    <property type="entry name" value="DUAL SPECIFICITY PROTEIN KINASE"/>
    <property type="match status" value="1"/>
</dbReference>
<dbReference type="GO" id="GO:0004713">
    <property type="term" value="F:protein tyrosine kinase activity"/>
    <property type="evidence" value="ECO:0007669"/>
    <property type="project" value="TreeGrafter"/>
</dbReference>
<dbReference type="InterPro" id="IPR000719">
    <property type="entry name" value="Prot_kinase_dom"/>
</dbReference>
<evidence type="ECO:0000256" key="5">
    <source>
        <dbReference type="ARBA" id="ARBA00022840"/>
    </source>
</evidence>
<sequence length="354" mass="39586">MPVLRRTRERNSVETSLVAAVLISYQEEKYNKAASNMEATERAVNEPSLAIFNTPAFLPNDLDIGEGTILGNSYKVEKFLGQGVFGFVTKCINTQTNKAVAVKVNKNDPKILQQAKLEMFMLEQLQCLDPESCNIVRWNSIFFYFLDRERICLNFELLDQSLFDYTKDRNFQPLPISELSSMGIVHTDLKTDNLMIVDRRQSPIKVKIIDFGLACLVSSLTPDVTVQPIFYRAPEVMLNAPFNEAIDMWSLGLIAAELAIGRPLYPGKMEIDVFRFITLTQGQPPDHVLSQRNRRTGQTSSGPHGSSRGMLALALMLALCLGLEILKVRSPVLSEIAAHCSVNLKLVDLLNDAS</sequence>
<dbReference type="AlphaFoldDB" id="A0A3Q0R3M5"/>
<dbReference type="Ensembl" id="ENSACIT00000004759.1">
    <property type="protein sequence ID" value="ENSACIP00000004613.1"/>
    <property type="gene ID" value="ENSACIG00000003501.1"/>
</dbReference>
<name>A0A3Q0R3M5_AMPCI</name>
<organism evidence="10 11">
    <name type="scientific">Amphilophus citrinellus</name>
    <name type="common">Midas cichlid</name>
    <name type="synonym">Cichlasoma citrinellum</name>
    <dbReference type="NCBI Taxonomy" id="61819"/>
    <lineage>
        <taxon>Eukaryota</taxon>
        <taxon>Metazoa</taxon>
        <taxon>Chordata</taxon>
        <taxon>Craniata</taxon>
        <taxon>Vertebrata</taxon>
        <taxon>Euteleostomi</taxon>
        <taxon>Actinopterygii</taxon>
        <taxon>Neopterygii</taxon>
        <taxon>Teleostei</taxon>
        <taxon>Neoteleostei</taxon>
        <taxon>Acanthomorphata</taxon>
        <taxon>Ovalentaria</taxon>
        <taxon>Cichlomorphae</taxon>
        <taxon>Cichliformes</taxon>
        <taxon>Cichlidae</taxon>
        <taxon>New World cichlids</taxon>
        <taxon>Cichlasomatinae</taxon>
        <taxon>Heroini</taxon>
        <taxon>Amphilophus</taxon>
    </lineage>
</organism>
<dbReference type="GO" id="GO:0005737">
    <property type="term" value="C:cytoplasm"/>
    <property type="evidence" value="ECO:0007669"/>
    <property type="project" value="TreeGrafter"/>
</dbReference>
<dbReference type="SUPFAM" id="SSF56112">
    <property type="entry name" value="Protein kinase-like (PK-like)"/>
    <property type="match status" value="1"/>
</dbReference>
<dbReference type="Proteomes" id="UP000261340">
    <property type="component" value="Unplaced"/>
</dbReference>
<dbReference type="InterPro" id="IPR008271">
    <property type="entry name" value="Ser/Thr_kinase_AS"/>
</dbReference>
<evidence type="ECO:0000313" key="10">
    <source>
        <dbReference type="Ensembl" id="ENSACIP00000004613.1"/>
    </source>
</evidence>
<comment type="similarity">
    <text evidence="7">Belongs to the protein kinase superfamily.</text>
</comment>
<evidence type="ECO:0000256" key="1">
    <source>
        <dbReference type="ARBA" id="ARBA00022527"/>
    </source>
</evidence>